<comment type="caution">
    <text evidence="1">The sequence shown here is derived from an EMBL/GenBank/DDBJ whole genome shotgun (WGS) entry which is preliminary data.</text>
</comment>
<reference evidence="1" key="1">
    <citation type="submission" date="2023-10" db="EMBL/GenBank/DDBJ databases">
        <authorList>
            <person name="Chen Y."/>
            <person name="Shah S."/>
            <person name="Dougan E. K."/>
            <person name="Thang M."/>
            <person name="Chan C."/>
        </authorList>
    </citation>
    <scope>NUCLEOTIDE SEQUENCE [LARGE SCALE GENOMIC DNA]</scope>
</reference>
<accession>A0ABN9U145</accession>
<protein>
    <submittedName>
        <fullName evidence="1">Uncharacterized protein</fullName>
    </submittedName>
</protein>
<gene>
    <name evidence="1" type="ORF">PCOR1329_LOCUS44257</name>
</gene>
<keyword evidence="2" id="KW-1185">Reference proteome</keyword>
<dbReference type="EMBL" id="CAUYUJ010015318">
    <property type="protein sequence ID" value="CAK0852499.1"/>
    <property type="molecule type" value="Genomic_DNA"/>
</dbReference>
<sequence>MAHGVSAAALDARARVICDLAVPRMRETFMLDIKTQWRLHGTCAAFCGDARDRARKAYDDYVKGLRSGDLCGMTWMPTCDRALRRLLAPATSKAMYHADMLVRGFLRHVMGSEARVVLAGSAGTAILMNKLGVQRDWFPNDIDIFVAEEKHADFIADAYDTGVLRPLRCRLRKQTHLFYDSESSDGDEGAWCAAEMNAAMAVDAALPPLPPELEAAQAAAAAEAFKELRGLVLPRHANRHRSGYRVLTSVVVRPRLPDDCPPDLVRLIRPINIVLVRVPGRASQAVDFPGLVRDGFDLVPCAVSVRVGDDFSFRCSCTSGTLAAVERRMLFFNPEAVACRKLEEIKRMVHRVRKYVVRGFTFLKSSTAILRSLTPAERRASAVAYAASGALSGSEGADAADEVGA</sequence>
<dbReference type="Proteomes" id="UP001189429">
    <property type="component" value="Unassembled WGS sequence"/>
</dbReference>
<evidence type="ECO:0000313" key="2">
    <source>
        <dbReference type="Proteomes" id="UP001189429"/>
    </source>
</evidence>
<organism evidence="1 2">
    <name type="scientific">Prorocentrum cordatum</name>
    <dbReference type="NCBI Taxonomy" id="2364126"/>
    <lineage>
        <taxon>Eukaryota</taxon>
        <taxon>Sar</taxon>
        <taxon>Alveolata</taxon>
        <taxon>Dinophyceae</taxon>
        <taxon>Prorocentrales</taxon>
        <taxon>Prorocentraceae</taxon>
        <taxon>Prorocentrum</taxon>
    </lineage>
</organism>
<proteinExistence type="predicted"/>
<name>A0ABN9U145_9DINO</name>
<evidence type="ECO:0000313" key="1">
    <source>
        <dbReference type="EMBL" id="CAK0852499.1"/>
    </source>
</evidence>